<sequence length="9" mass="1087">MIPESVLLW</sequence>
<name>A0A2P2PU78_RHIMU</name>
<reference evidence="1" key="1">
    <citation type="submission" date="2018-02" db="EMBL/GenBank/DDBJ databases">
        <title>Rhizophora mucronata_Transcriptome.</title>
        <authorList>
            <person name="Meera S.P."/>
            <person name="Sreeshan A."/>
            <person name="Augustine A."/>
        </authorList>
    </citation>
    <scope>NUCLEOTIDE SEQUENCE</scope>
    <source>
        <tissue evidence="1">Leaf</tissue>
    </source>
</reference>
<proteinExistence type="predicted"/>
<dbReference type="EMBL" id="GGEC01077781">
    <property type="protein sequence ID" value="MBX58265.1"/>
    <property type="molecule type" value="Transcribed_RNA"/>
</dbReference>
<protein>
    <submittedName>
        <fullName evidence="1">Uncharacterized protein</fullName>
    </submittedName>
</protein>
<evidence type="ECO:0000313" key="1">
    <source>
        <dbReference type="EMBL" id="MBX58265.1"/>
    </source>
</evidence>
<accession>A0A2P2PU78</accession>
<organism evidence="1">
    <name type="scientific">Rhizophora mucronata</name>
    <name type="common">Asiatic mangrove</name>
    <dbReference type="NCBI Taxonomy" id="61149"/>
    <lineage>
        <taxon>Eukaryota</taxon>
        <taxon>Viridiplantae</taxon>
        <taxon>Streptophyta</taxon>
        <taxon>Embryophyta</taxon>
        <taxon>Tracheophyta</taxon>
        <taxon>Spermatophyta</taxon>
        <taxon>Magnoliopsida</taxon>
        <taxon>eudicotyledons</taxon>
        <taxon>Gunneridae</taxon>
        <taxon>Pentapetalae</taxon>
        <taxon>rosids</taxon>
        <taxon>fabids</taxon>
        <taxon>Malpighiales</taxon>
        <taxon>Rhizophoraceae</taxon>
        <taxon>Rhizophora</taxon>
    </lineage>
</organism>